<evidence type="ECO:0000256" key="9">
    <source>
        <dbReference type="SAM" id="SignalP"/>
    </source>
</evidence>
<evidence type="ECO:0000256" key="2">
    <source>
        <dbReference type="ARBA" id="ARBA00022692"/>
    </source>
</evidence>
<feature type="compositionally biased region" description="Low complexity" evidence="7">
    <location>
        <begin position="149"/>
        <end position="174"/>
    </location>
</feature>
<gene>
    <name evidence="11" type="ORF">MKK02DRAFT_42196</name>
</gene>
<comment type="subcellular location">
    <subcellularLocation>
        <location evidence="1">Membrane</location>
        <topology evidence="1">Single-pass membrane protein</topology>
    </subcellularLocation>
</comment>
<feature type="signal peptide" evidence="9">
    <location>
        <begin position="1"/>
        <end position="17"/>
    </location>
</feature>
<evidence type="ECO:0000256" key="7">
    <source>
        <dbReference type="SAM" id="MobiDB-lite"/>
    </source>
</evidence>
<evidence type="ECO:0000259" key="10">
    <source>
        <dbReference type="PROSITE" id="PS51212"/>
    </source>
</evidence>
<dbReference type="Pfam" id="PF01822">
    <property type="entry name" value="WSC"/>
    <property type="match status" value="1"/>
</dbReference>
<dbReference type="GeneID" id="77731086"/>
<feature type="chain" id="PRO_5041326566" evidence="9">
    <location>
        <begin position="18"/>
        <end position="348"/>
    </location>
</feature>
<organism evidence="11 12">
    <name type="scientific">Dioszegia hungarica</name>
    <dbReference type="NCBI Taxonomy" id="4972"/>
    <lineage>
        <taxon>Eukaryota</taxon>
        <taxon>Fungi</taxon>
        <taxon>Dikarya</taxon>
        <taxon>Basidiomycota</taxon>
        <taxon>Agaricomycotina</taxon>
        <taxon>Tremellomycetes</taxon>
        <taxon>Tremellales</taxon>
        <taxon>Bulleribasidiaceae</taxon>
        <taxon>Dioszegia</taxon>
    </lineage>
</organism>
<proteinExistence type="predicted"/>
<sequence>MLFSLLIAIVTIPATLAAANIPSLPTGWSYMGCMLEGTDESFRLLYNDDFTRDSAMTIRLCVDTCANRGMPYAGLQNGDQCFCGTSLAANNPGADSECNSPCSGDSSQPCGGHVSWMTLLRYAAPVPRPVQPAPPPPTPSATTPPPAPATSSPARAPAPAPVSSSSSAAAVAPGPSNPPTPGSSAASNSLTSSSASSVSSGGAPSSLSSGQSTPSASTSSISASGTASSSSSSTAPTPTVQIGQYLSIAPAFSGTGLNTAAAQPSGSGSGSGVNPPAGDRYGNVTIVRPSGPGAVIAPPRLKDQASMVVFGTYMSKGSAVRSGILGIGGSGMAALWTIVVVCVSILVL</sequence>
<evidence type="ECO:0000256" key="3">
    <source>
        <dbReference type="ARBA" id="ARBA00022729"/>
    </source>
</evidence>
<keyword evidence="4 8" id="KW-1133">Transmembrane helix</keyword>
<dbReference type="PANTHER" id="PTHR24269">
    <property type="entry name" value="KREMEN PROTEIN"/>
    <property type="match status" value="1"/>
</dbReference>
<keyword evidence="5 8" id="KW-0472">Membrane</keyword>
<comment type="caution">
    <text evidence="11">The sequence shown here is derived from an EMBL/GenBank/DDBJ whole genome shotgun (WGS) entry which is preliminary data.</text>
</comment>
<evidence type="ECO:0000256" key="5">
    <source>
        <dbReference type="ARBA" id="ARBA00023136"/>
    </source>
</evidence>
<dbReference type="InterPro" id="IPR051836">
    <property type="entry name" value="Kremen_rcpt"/>
</dbReference>
<evidence type="ECO:0000256" key="1">
    <source>
        <dbReference type="ARBA" id="ARBA00004167"/>
    </source>
</evidence>
<evidence type="ECO:0000256" key="8">
    <source>
        <dbReference type="SAM" id="Phobius"/>
    </source>
</evidence>
<feature type="region of interest" description="Disordered" evidence="7">
    <location>
        <begin position="259"/>
        <end position="280"/>
    </location>
</feature>
<name>A0AA38HF82_9TREE</name>
<dbReference type="PROSITE" id="PS51212">
    <property type="entry name" value="WSC"/>
    <property type="match status" value="1"/>
</dbReference>
<evidence type="ECO:0000313" key="12">
    <source>
        <dbReference type="Proteomes" id="UP001164286"/>
    </source>
</evidence>
<feature type="compositionally biased region" description="Pro residues" evidence="7">
    <location>
        <begin position="127"/>
        <end position="148"/>
    </location>
</feature>
<reference evidence="11" key="1">
    <citation type="journal article" date="2022" name="G3 (Bethesda)">
        <title>High quality genome of the basidiomycete yeast Dioszegia hungarica PDD-24b-2 isolated from cloud water.</title>
        <authorList>
            <person name="Jarrige D."/>
            <person name="Haridas S."/>
            <person name="Bleykasten-Grosshans C."/>
            <person name="Joly M."/>
            <person name="Nadalig T."/>
            <person name="Sancelme M."/>
            <person name="Vuilleumier S."/>
            <person name="Grigoriev I.V."/>
            <person name="Amato P."/>
            <person name="Bringel F."/>
        </authorList>
    </citation>
    <scope>NUCLEOTIDE SEQUENCE</scope>
    <source>
        <strain evidence="11">PDD-24b-2</strain>
    </source>
</reference>
<feature type="transmembrane region" description="Helical" evidence="8">
    <location>
        <begin position="324"/>
        <end position="347"/>
    </location>
</feature>
<evidence type="ECO:0000256" key="6">
    <source>
        <dbReference type="ARBA" id="ARBA00023180"/>
    </source>
</evidence>
<feature type="region of interest" description="Disordered" evidence="7">
    <location>
        <begin position="127"/>
        <end position="237"/>
    </location>
</feature>
<dbReference type="Proteomes" id="UP001164286">
    <property type="component" value="Unassembled WGS sequence"/>
</dbReference>
<evidence type="ECO:0000313" key="11">
    <source>
        <dbReference type="EMBL" id="KAI9637824.1"/>
    </source>
</evidence>
<keyword evidence="12" id="KW-1185">Reference proteome</keyword>
<feature type="compositionally biased region" description="Low complexity" evidence="7">
    <location>
        <begin position="182"/>
        <end position="237"/>
    </location>
</feature>
<keyword evidence="3 9" id="KW-0732">Signal</keyword>
<keyword evidence="6" id="KW-0325">Glycoprotein</keyword>
<evidence type="ECO:0000256" key="4">
    <source>
        <dbReference type="ARBA" id="ARBA00022989"/>
    </source>
</evidence>
<dbReference type="GO" id="GO:0005886">
    <property type="term" value="C:plasma membrane"/>
    <property type="evidence" value="ECO:0007669"/>
    <property type="project" value="TreeGrafter"/>
</dbReference>
<dbReference type="InterPro" id="IPR002889">
    <property type="entry name" value="WSC_carb-bd"/>
</dbReference>
<dbReference type="PANTHER" id="PTHR24269:SF16">
    <property type="entry name" value="PROTEIN SLG1"/>
    <property type="match status" value="1"/>
</dbReference>
<keyword evidence="2 8" id="KW-0812">Transmembrane</keyword>
<protein>
    <submittedName>
        <fullName evidence="11">WSC domain-containing protein</fullName>
    </submittedName>
</protein>
<dbReference type="AlphaFoldDB" id="A0AA38HF82"/>
<dbReference type="EMBL" id="JAKWFO010000003">
    <property type="protein sequence ID" value="KAI9637824.1"/>
    <property type="molecule type" value="Genomic_DNA"/>
</dbReference>
<dbReference type="RefSeq" id="XP_052947601.1">
    <property type="nucleotide sequence ID" value="XM_053091881.1"/>
</dbReference>
<accession>A0AA38HF82</accession>
<dbReference type="SMART" id="SM00321">
    <property type="entry name" value="WSC"/>
    <property type="match status" value="1"/>
</dbReference>
<feature type="domain" description="WSC" evidence="10">
    <location>
        <begin position="27"/>
        <end position="123"/>
    </location>
</feature>